<dbReference type="AlphaFoldDB" id="A0A1R3IWR7"/>
<dbReference type="Proteomes" id="UP000187203">
    <property type="component" value="Unassembled WGS sequence"/>
</dbReference>
<keyword evidence="2" id="KW-1185">Reference proteome</keyword>
<name>A0A1R3IWR7_9ROSI</name>
<protein>
    <submittedName>
        <fullName evidence="1">Uncharacterized protein</fullName>
    </submittedName>
</protein>
<evidence type="ECO:0000313" key="2">
    <source>
        <dbReference type="Proteomes" id="UP000187203"/>
    </source>
</evidence>
<evidence type="ECO:0000313" key="1">
    <source>
        <dbReference type="EMBL" id="OMO87003.1"/>
    </source>
</evidence>
<gene>
    <name evidence="1" type="ORF">COLO4_20828</name>
</gene>
<accession>A0A1R3IWR7</accession>
<proteinExistence type="predicted"/>
<dbReference type="EMBL" id="AWUE01017453">
    <property type="protein sequence ID" value="OMO87003.1"/>
    <property type="molecule type" value="Genomic_DNA"/>
</dbReference>
<reference evidence="2" key="1">
    <citation type="submission" date="2013-09" db="EMBL/GenBank/DDBJ databases">
        <title>Corchorus olitorius genome sequencing.</title>
        <authorList>
            <person name="Alam M."/>
            <person name="Haque M.S."/>
            <person name="Islam M.S."/>
            <person name="Emdad E.M."/>
            <person name="Islam M.M."/>
            <person name="Ahmed B."/>
            <person name="Halim A."/>
            <person name="Hossen Q.M.M."/>
            <person name="Hossain M.Z."/>
            <person name="Ahmed R."/>
            <person name="Khan M.M."/>
            <person name="Islam R."/>
            <person name="Rashid M.M."/>
            <person name="Khan S.A."/>
            <person name="Rahman M.S."/>
            <person name="Alam M."/>
            <person name="Yahiya A.S."/>
            <person name="Khan M.S."/>
            <person name="Azam M.S."/>
            <person name="Haque T."/>
            <person name="Lashkar M.Z.H."/>
            <person name="Akhand A.I."/>
            <person name="Morshed G."/>
            <person name="Roy S."/>
            <person name="Uddin K.S."/>
            <person name="Rabeya T."/>
            <person name="Hossain A.S."/>
            <person name="Chowdhury A."/>
            <person name="Snigdha A.R."/>
            <person name="Mortoza M.S."/>
            <person name="Matin S.A."/>
            <person name="Hoque S.M.E."/>
            <person name="Islam M.K."/>
            <person name="Roy D.K."/>
            <person name="Haider R."/>
            <person name="Moosa M.M."/>
            <person name="Elias S.M."/>
            <person name="Hasan A.M."/>
            <person name="Jahan S."/>
            <person name="Shafiuddin M."/>
            <person name="Mahmood N."/>
            <person name="Shommy N.S."/>
        </authorList>
    </citation>
    <scope>NUCLEOTIDE SEQUENCE [LARGE SCALE GENOMIC DNA]</scope>
    <source>
        <strain evidence="2">cv. O-4</strain>
    </source>
</reference>
<comment type="caution">
    <text evidence="1">The sequence shown here is derived from an EMBL/GenBank/DDBJ whole genome shotgun (WGS) entry which is preliminary data.</text>
</comment>
<sequence length="64" mass="7057">MPMENAKHVCCCVNICNLTPSNEAMVKATITFKAALCCACLRATSTLKEKRQRKTKLQEVPNAT</sequence>
<organism evidence="1 2">
    <name type="scientific">Corchorus olitorius</name>
    <dbReference type="NCBI Taxonomy" id="93759"/>
    <lineage>
        <taxon>Eukaryota</taxon>
        <taxon>Viridiplantae</taxon>
        <taxon>Streptophyta</taxon>
        <taxon>Embryophyta</taxon>
        <taxon>Tracheophyta</taxon>
        <taxon>Spermatophyta</taxon>
        <taxon>Magnoliopsida</taxon>
        <taxon>eudicotyledons</taxon>
        <taxon>Gunneridae</taxon>
        <taxon>Pentapetalae</taxon>
        <taxon>rosids</taxon>
        <taxon>malvids</taxon>
        <taxon>Malvales</taxon>
        <taxon>Malvaceae</taxon>
        <taxon>Grewioideae</taxon>
        <taxon>Apeibeae</taxon>
        <taxon>Corchorus</taxon>
    </lineage>
</organism>